<sequence>MSNSLEKTIEDLSVKVYDINQFKNFTKKIKNDVALKVFKHNDVESIKALEKEIKLHIKVDMNDRIIRFYGVTIRPVSMFELGHKYVLVLELANNGTLRDYLQKNKSLNWHNRLRLPQELSKKHIEPDHMPEIYPDKRLDLDEPGYSKDYSINDYEKIKTIMPFDGGIKIHQQMNLLKK</sequence>
<comment type="caution">
    <text evidence="2">The sequence shown here is derived from an EMBL/GenBank/DDBJ whole genome shotgun (WGS) entry which is preliminary data.</text>
</comment>
<name>A0A9N9GI78_9GLOM</name>
<dbReference type="OrthoDB" id="10609480at2759"/>
<dbReference type="Pfam" id="PF07714">
    <property type="entry name" value="PK_Tyr_Ser-Thr"/>
    <property type="match status" value="1"/>
</dbReference>
<keyword evidence="3" id="KW-1185">Reference proteome</keyword>
<dbReference type="GO" id="GO:0004672">
    <property type="term" value="F:protein kinase activity"/>
    <property type="evidence" value="ECO:0007669"/>
    <property type="project" value="InterPro"/>
</dbReference>
<dbReference type="Gene3D" id="1.10.510.10">
    <property type="entry name" value="Transferase(Phosphotransferase) domain 1"/>
    <property type="match status" value="1"/>
</dbReference>
<evidence type="ECO:0000313" key="2">
    <source>
        <dbReference type="EMBL" id="CAG8610108.1"/>
    </source>
</evidence>
<protein>
    <submittedName>
        <fullName evidence="2">25542_t:CDS:1</fullName>
    </submittedName>
</protein>
<dbReference type="InterPro" id="IPR001245">
    <property type="entry name" value="Ser-Thr/Tyr_kinase_cat_dom"/>
</dbReference>
<organism evidence="2 3">
    <name type="scientific">Dentiscutata erythropus</name>
    <dbReference type="NCBI Taxonomy" id="1348616"/>
    <lineage>
        <taxon>Eukaryota</taxon>
        <taxon>Fungi</taxon>
        <taxon>Fungi incertae sedis</taxon>
        <taxon>Mucoromycota</taxon>
        <taxon>Glomeromycotina</taxon>
        <taxon>Glomeromycetes</taxon>
        <taxon>Diversisporales</taxon>
        <taxon>Gigasporaceae</taxon>
        <taxon>Dentiscutata</taxon>
    </lineage>
</organism>
<evidence type="ECO:0000259" key="1">
    <source>
        <dbReference type="Pfam" id="PF07714"/>
    </source>
</evidence>
<evidence type="ECO:0000313" key="3">
    <source>
        <dbReference type="Proteomes" id="UP000789405"/>
    </source>
</evidence>
<reference evidence="2" key="1">
    <citation type="submission" date="2021-06" db="EMBL/GenBank/DDBJ databases">
        <authorList>
            <person name="Kallberg Y."/>
            <person name="Tangrot J."/>
            <person name="Rosling A."/>
        </authorList>
    </citation>
    <scope>NUCLEOTIDE SEQUENCE</scope>
    <source>
        <strain evidence="2">MA453B</strain>
    </source>
</reference>
<proteinExistence type="predicted"/>
<accession>A0A9N9GI78</accession>
<dbReference type="EMBL" id="CAJVPY010004103">
    <property type="protein sequence ID" value="CAG8610108.1"/>
    <property type="molecule type" value="Genomic_DNA"/>
</dbReference>
<dbReference type="AlphaFoldDB" id="A0A9N9GI78"/>
<dbReference type="Proteomes" id="UP000789405">
    <property type="component" value="Unassembled WGS sequence"/>
</dbReference>
<gene>
    <name evidence="2" type="ORF">DERYTH_LOCUS8091</name>
</gene>
<feature type="domain" description="Serine-threonine/tyrosine-protein kinase catalytic" evidence="1">
    <location>
        <begin position="25"/>
        <end position="117"/>
    </location>
</feature>
<dbReference type="SUPFAM" id="SSF56112">
    <property type="entry name" value="Protein kinase-like (PK-like)"/>
    <property type="match status" value="1"/>
</dbReference>
<dbReference type="InterPro" id="IPR011009">
    <property type="entry name" value="Kinase-like_dom_sf"/>
</dbReference>